<keyword evidence="1" id="KW-0805">Transcription regulation</keyword>
<dbReference type="GO" id="GO:0003723">
    <property type="term" value="F:RNA binding"/>
    <property type="evidence" value="ECO:0007669"/>
    <property type="project" value="UniProtKB-KW"/>
</dbReference>
<protein>
    <recommendedName>
        <fullName evidence="1">Glycerol uptake operon antiterminator regulatory protein</fullName>
    </recommendedName>
</protein>
<evidence type="ECO:0000313" key="3">
    <source>
        <dbReference type="Proteomes" id="UP000276349"/>
    </source>
</evidence>
<evidence type="ECO:0000313" key="2">
    <source>
        <dbReference type="EMBL" id="RTQ93781.1"/>
    </source>
</evidence>
<keyword evidence="1" id="KW-0694">RNA-binding</keyword>
<accession>A0A431UTB3</accession>
<dbReference type="Gene3D" id="3.20.20.70">
    <property type="entry name" value="Aldolase class I"/>
    <property type="match status" value="1"/>
</dbReference>
<dbReference type="RefSeq" id="WP_126293833.1">
    <property type="nucleotide sequence ID" value="NZ_JAXUAO010000007.1"/>
</dbReference>
<proteinExistence type="predicted"/>
<dbReference type="AlphaFoldDB" id="A0A431UTB3"/>
<dbReference type="PANTHER" id="PTHR35787:SF1">
    <property type="entry name" value="GLYCEROL UPTAKE OPERON ANTITERMINATOR REGULATORY PROTEIN"/>
    <property type="match status" value="1"/>
</dbReference>
<gene>
    <name evidence="2" type="ORF">EKG35_07540</name>
</gene>
<dbReference type="GO" id="GO:0001072">
    <property type="term" value="F:transcription antitermination factor activity, RNA binding"/>
    <property type="evidence" value="ECO:0007669"/>
    <property type="project" value="TreeGrafter"/>
</dbReference>
<dbReference type="GO" id="GO:0006071">
    <property type="term" value="P:glycerol metabolic process"/>
    <property type="evidence" value="ECO:0007669"/>
    <property type="project" value="UniProtKB-UniRule"/>
</dbReference>
<name>A0A431UTB3_9BACI</name>
<dbReference type="SUPFAM" id="SSF110391">
    <property type="entry name" value="GlpP-like"/>
    <property type="match status" value="1"/>
</dbReference>
<dbReference type="PIRSF" id="PIRSF016897">
    <property type="entry name" value="GlpP"/>
    <property type="match status" value="1"/>
</dbReference>
<dbReference type="Proteomes" id="UP000276349">
    <property type="component" value="Unassembled WGS sequence"/>
</dbReference>
<comment type="function">
    <text evidence="1">Regulates expression of the glpD operon. In the presence of glycerol 3-phosphate (G3P) causes antitermination of transcription of glpD at the inverted repeat of the leader region to enhance its transcription. Binds and stabilizes glpD leader mRNA.</text>
</comment>
<dbReference type="OrthoDB" id="9799580at2"/>
<dbReference type="GO" id="GO:0045893">
    <property type="term" value="P:positive regulation of DNA-templated transcription"/>
    <property type="evidence" value="ECO:0007669"/>
    <property type="project" value="TreeGrafter"/>
</dbReference>
<keyword evidence="3" id="KW-1185">Reference proteome</keyword>
<dbReference type="InterPro" id="IPR013785">
    <property type="entry name" value="Aldolase_TIM"/>
</dbReference>
<reference evidence="2 3" key="1">
    <citation type="submission" date="2018-12" db="EMBL/GenBank/DDBJ databases">
        <authorList>
            <person name="Yu L."/>
        </authorList>
    </citation>
    <scope>NUCLEOTIDE SEQUENCE [LARGE SCALE GENOMIC DNA]</scope>
    <source>
        <strain evidence="2 3">S5H2222</strain>
    </source>
</reference>
<keyword evidence="1" id="KW-0319">Glycerol metabolism</keyword>
<dbReference type="EMBL" id="RXNR01000016">
    <property type="protein sequence ID" value="RTQ93781.1"/>
    <property type="molecule type" value="Genomic_DNA"/>
</dbReference>
<dbReference type="PANTHER" id="PTHR35787">
    <property type="entry name" value="GLYCEROL UPTAKE OPERON ANTITERMINATOR REGULATORY PROTEIN"/>
    <property type="match status" value="1"/>
</dbReference>
<comment type="caution">
    <text evidence="2">The sequence shown here is derived from an EMBL/GenBank/DDBJ whole genome shotgun (WGS) entry which is preliminary data.</text>
</comment>
<organism evidence="2 3">
    <name type="scientific">Lysinibacillus telephonicus</name>
    <dbReference type="NCBI Taxonomy" id="1714840"/>
    <lineage>
        <taxon>Bacteria</taxon>
        <taxon>Bacillati</taxon>
        <taxon>Bacillota</taxon>
        <taxon>Bacilli</taxon>
        <taxon>Bacillales</taxon>
        <taxon>Bacillaceae</taxon>
        <taxon>Lysinibacillus</taxon>
    </lineage>
</organism>
<keyword evidence="1" id="KW-0804">Transcription</keyword>
<sequence>MNKDFKKLQVVERIKKKNKIAAIKCMKDFDIVLDYADDLAAAFLLMGNISNIKRYVDAIQNKGLPVFIHIEKVGGLALNNEGVEFISSIVKPVGIITTKPNLIKKAQTHGLMAIQRVFMIDTEVFENTLNLKEHRPDIIEIMPSPLYHIISELTSRIEIPIITGGLIHSTDDMKKSLNAGAIAVSTSNNKVWRENVNLN</sequence>
<dbReference type="InterPro" id="IPR006699">
    <property type="entry name" value="GlpP"/>
</dbReference>
<dbReference type="Pfam" id="PF04309">
    <property type="entry name" value="G3P_antiterm"/>
    <property type="match status" value="1"/>
</dbReference>
<evidence type="ECO:0000256" key="1">
    <source>
        <dbReference type="PIRNR" id="PIRNR016897"/>
    </source>
</evidence>